<sequence length="606" mass="67424">MIPKKKSEFIEVLCYTRIPQEDRIYAPRLAFSMHLAYREDGKPFQALNHNSGVLFAKATQNENGTLRAKSLKNPYLFRMADGTFGVVAVRTEADGQQDEESRGAVLFFTSEDLLQYQEIGLIDLQSDAHVSDVACEYDESSQAYIIRWSNENGGHYRNRVQDLFDLTCAGVPETAEAFTLEAVSADIEGMQHRNVIRVPRETADRLIGRLTVPENVAIKVPDRIAANSAEDLKTLKATAVYSDGTTAPKSVDWDTAAVRWDQAGTYRVNGTVRQEHYAFPIAANRADPCIAKWNGKYYFIATNDADGNQTLSIREADTISGLIQASESLILDTKTYDHIKGLLWAPELHIIGGELYIFHAATTGEFFYEECHVMKLREGGDPACAADWSMPRRVVKRDGTDLCEAGKVISLDMTVIQVNGECYAAWSERQFVPVDLGAWIYIAKLDPKEPWRLASDPVLLTRPDFGWANNHTFVDEGPFALIRDGRIFLTFSSAAIDATYCVGLLTADANADLLNPGSWTKGNYPLLTSRSVPGEYGPGHNSYVTDDEGVTWNVYHARPGVEEPRGSGIRRVHFGMDGYPVLDLTEERDLNPALAEVSIEVIVKRD</sequence>
<dbReference type="PANTHER" id="PTHR43817">
    <property type="entry name" value="GLYCOSYL HYDROLASE"/>
    <property type="match status" value="1"/>
</dbReference>
<evidence type="ECO:0000313" key="6">
    <source>
        <dbReference type="EMBL" id="GIO66009.1"/>
    </source>
</evidence>
<dbReference type="Pfam" id="PF07532">
    <property type="entry name" value="Big_4"/>
    <property type="match status" value="1"/>
</dbReference>
<dbReference type="CDD" id="cd18818">
    <property type="entry name" value="GH43_GbtXyl43B-like"/>
    <property type="match status" value="1"/>
</dbReference>
<evidence type="ECO:0000256" key="3">
    <source>
        <dbReference type="ARBA" id="ARBA00022801"/>
    </source>
</evidence>
<comment type="caution">
    <text evidence="6">The sequence shown here is derived from an EMBL/GenBank/DDBJ whole genome shotgun (WGS) entry which is preliminary data.</text>
</comment>
<keyword evidence="7" id="KW-1185">Reference proteome</keyword>
<keyword evidence="3" id="KW-0378">Hydrolase</keyword>
<dbReference type="SUPFAM" id="SSF75005">
    <property type="entry name" value="Arabinanase/levansucrase/invertase"/>
    <property type="match status" value="1"/>
</dbReference>
<accession>A0ABQ4LRZ6</accession>
<dbReference type="Gene3D" id="2.115.10.20">
    <property type="entry name" value="Glycosyl hydrolase domain, family 43"/>
    <property type="match status" value="1"/>
</dbReference>
<comment type="similarity">
    <text evidence="1">Belongs to the glycosyl hydrolase 43 family.</text>
</comment>
<gene>
    <name evidence="6" type="ORF">J21TS3_08300</name>
</gene>
<evidence type="ECO:0000259" key="5">
    <source>
        <dbReference type="Pfam" id="PF07532"/>
    </source>
</evidence>
<feature type="domain" description="Bacterial Ig-like" evidence="5">
    <location>
        <begin position="238"/>
        <end position="272"/>
    </location>
</feature>
<dbReference type="RefSeq" id="WP_212947766.1">
    <property type="nucleotide sequence ID" value="NZ_BORW01000002.1"/>
</dbReference>
<evidence type="ECO:0000313" key="7">
    <source>
        <dbReference type="Proteomes" id="UP000680638"/>
    </source>
</evidence>
<evidence type="ECO:0000256" key="1">
    <source>
        <dbReference type="ARBA" id="ARBA00009865"/>
    </source>
</evidence>
<evidence type="ECO:0000256" key="4">
    <source>
        <dbReference type="ARBA" id="ARBA00023295"/>
    </source>
</evidence>
<keyword evidence="4" id="KW-0326">Glycosidase</keyword>
<reference evidence="6 7" key="1">
    <citation type="submission" date="2021-03" db="EMBL/GenBank/DDBJ databases">
        <title>Antimicrobial resistance genes in bacteria isolated from Japanese honey, and their potential for conferring macrolide and lincosamide resistance in the American foulbrood pathogen Paenibacillus larvae.</title>
        <authorList>
            <person name="Okamoto M."/>
            <person name="Kumagai M."/>
            <person name="Kanamori H."/>
            <person name="Takamatsu D."/>
        </authorList>
    </citation>
    <scope>NUCLEOTIDE SEQUENCE [LARGE SCALE GENOMIC DNA]</scope>
    <source>
        <strain evidence="6 7">J21TS3</strain>
    </source>
</reference>
<dbReference type="Pfam" id="PF04616">
    <property type="entry name" value="Glyco_hydro_43"/>
    <property type="match status" value="1"/>
</dbReference>
<dbReference type="InterPro" id="IPR011081">
    <property type="entry name" value="Big_4"/>
</dbReference>
<dbReference type="InterPro" id="IPR023296">
    <property type="entry name" value="Glyco_hydro_beta-prop_sf"/>
</dbReference>
<dbReference type="Proteomes" id="UP000680638">
    <property type="component" value="Unassembled WGS sequence"/>
</dbReference>
<dbReference type="EMBL" id="BORW01000002">
    <property type="protein sequence ID" value="GIO66009.1"/>
    <property type="molecule type" value="Genomic_DNA"/>
</dbReference>
<protein>
    <submittedName>
        <fullName evidence="6">Alpha-arabinofuranosidase</fullName>
    </submittedName>
</protein>
<name>A0ABQ4LRZ6_9BACL</name>
<organism evidence="6 7">
    <name type="scientific">Paenibacillus cookii</name>
    <dbReference type="NCBI Taxonomy" id="157839"/>
    <lineage>
        <taxon>Bacteria</taxon>
        <taxon>Bacillati</taxon>
        <taxon>Bacillota</taxon>
        <taxon>Bacilli</taxon>
        <taxon>Bacillales</taxon>
        <taxon>Paenibacillaceae</taxon>
        <taxon>Paenibacillus</taxon>
    </lineage>
</organism>
<evidence type="ECO:0000256" key="2">
    <source>
        <dbReference type="ARBA" id="ARBA00022729"/>
    </source>
</evidence>
<dbReference type="InterPro" id="IPR006710">
    <property type="entry name" value="Glyco_hydro_43"/>
</dbReference>
<dbReference type="PANTHER" id="PTHR43817:SF1">
    <property type="entry name" value="HYDROLASE, FAMILY 43, PUTATIVE (AFU_ORTHOLOGUE AFUA_3G01660)-RELATED"/>
    <property type="match status" value="1"/>
</dbReference>
<proteinExistence type="inferred from homology"/>
<keyword evidence="2" id="KW-0732">Signal</keyword>